<reference evidence="1" key="1">
    <citation type="journal article" date="2022" name="bioRxiv">
        <title>Sequencing and chromosome-scale assembly of the giantPleurodeles waltlgenome.</title>
        <authorList>
            <person name="Brown T."/>
            <person name="Elewa A."/>
            <person name="Iarovenko S."/>
            <person name="Subramanian E."/>
            <person name="Araus A.J."/>
            <person name="Petzold A."/>
            <person name="Susuki M."/>
            <person name="Suzuki K.-i.T."/>
            <person name="Hayashi T."/>
            <person name="Toyoda A."/>
            <person name="Oliveira C."/>
            <person name="Osipova E."/>
            <person name="Leigh N.D."/>
            <person name="Simon A."/>
            <person name="Yun M.H."/>
        </authorList>
    </citation>
    <scope>NUCLEOTIDE SEQUENCE</scope>
    <source>
        <strain evidence="1">20211129_DDA</strain>
        <tissue evidence="1">Liver</tissue>
    </source>
</reference>
<gene>
    <name evidence="1" type="ORF">NDU88_004356</name>
</gene>
<dbReference type="Proteomes" id="UP001066276">
    <property type="component" value="Chromosome 12"/>
</dbReference>
<comment type="caution">
    <text evidence="1">The sequence shown here is derived from an EMBL/GenBank/DDBJ whole genome shotgun (WGS) entry which is preliminary data.</text>
</comment>
<accession>A0AAV7L051</accession>
<organism evidence="1 2">
    <name type="scientific">Pleurodeles waltl</name>
    <name type="common">Iberian ribbed newt</name>
    <dbReference type="NCBI Taxonomy" id="8319"/>
    <lineage>
        <taxon>Eukaryota</taxon>
        <taxon>Metazoa</taxon>
        <taxon>Chordata</taxon>
        <taxon>Craniata</taxon>
        <taxon>Vertebrata</taxon>
        <taxon>Euteleostomi</taxon>
        <taxon>Amphibia</taxon>
        <taxon>Batrachia</taxon>
        <taxon>Caudata</taxon>
        <taxon>Salamandroidea</taxon>
        <taxon>Salamandridae</taxon>
        <taxon>Pleurodelinae</taxon>
        <taxon>Pleurodeles</taxon>
    </lineage>
</organism>
<keyword evidence="2" id="KW-1185">Reference proteome</keyword>
<dbReference type="AlphaFoldDB" id="A0AAV7L051"/>
<proteinExistence type="predicted"/>
<evidence type="ECO:0000313" key="2">
    <source>
        <dbReference type="Proteomes" id="UP001066276"/>
    </source>
</evidence>
<dbReference type="EMBL" id="JANPWB010000016">
    <property type="protein sequence ID" value="KAJ1084204.1"/>
    <property type="molecule type" value="Genomic_DNA"/>
</dbReference>
<protein>
    <submittedName>
        <fullName evidence="1">Uncharacterized protein</fullName>
    </submittedName>
</protein>
<sequence length="96" mass="10509">MISTKSQRREFVYNDASRVALNLELLWVRDARPLSIALRARFAGRAELGAAVGAGRQIPLIRIACLFAGRPEHGAAVGAGRQAPLIRIAPPLRRLR</sequence>
<name>A0AAV7L051_PLEWA</name>
<evidence type="ECO:0000313" key="1">
    <source>
        <dbReference type="EMBL" id="KAJ1084204.1"/>
    </source>
</evidence>